<evidence type="ECO:0000313" key="7">
    <source>
        <dbReference type="Proteomes" id="UP000825935"/>
    </source>
</evidence>
<evidence type="ECO:0008006" key="8">
    <source>
        <dbReference type="Google" id="ProtNLM"/>
    </source>
</evidence>
<sequence>MCSLRLEPWTSASRGQSSTNCPTGRGQLCKQDNSSLHKAKYNVLSFLPVRLQPLAMFSFLALFLPFLYRTSVLSAHSPTATLTNIKRPSFLSRNHISQMVIPSEIRFALEPSPIASCTGQSFNITRRCFPADFTFGTATSAYQVEGAVDQGHRGTSIWDTFSHHLGNVIDLSNADITDDHYNRFREDLDLMAEMGVDAYRFSISWSRIFPNASKQVNEVGIDHYNHVIDALLQKGIEPYVTLYHWDLPQALQDKYGGWLSENIIDDFLLFSDTCFHAFGDRVKKWITINEPYSFASQGYSGFGTHAPGRCSFRAKCREGDSNVEPYIVGHNVLLAHASAVALYKAKYQAPQHGLIGITLDSRWYEPLNEASVDDKEASRRALDFHLGWFLGPLVFGDYPTSMKNFVGNRLPTFQKGNTKRQVSVNGSFDFIGLNHYTTAYVRPGRSSYIIASLHNINPDGYFQVSYKRNGKSIGPQSPGAEWLYVVPWGFKNLLDYIRIQYNNPLLIITENGYADMNRSPMASLKTVLNDVLRISYHHDYLRNLLLSIKDGSNVKGYFIWSLLDNWEWGMGFTARFGLHFVDYVGNLTRYPKKSVRWFHNLLEK</sequence>
<dbReference type="Gene3D" id="3.20.20.80">
    <property type="entry name" value="Glycosidases"/>
    <property type="match status" value="1"/>
</dbReference>
<dbReference type="PRINTS" id="PR00131">
    <property type="entry name" value="GLHYDRLASE1"/>
</dbReference>
<dbReference type="Proteomes" id="UP000825935">
    <property type="component" value="Chromosome 4"/>
</dbReference>
<dbReference type="OMA" id="VERAQIC"/>
<evidence type="ECO:0000256" key="5">
    <source>
        <dbReference type="SAM" id="MobiDB-lite"/>
    </source>
</evidence>
<keyword evidence="2" id="KW-0378">Hydrolase</keyword>
<dbReference type="SUPFAM" id="SSF51445">
    <property type="entry name" value="(Trans)glycosidases"/>
    <property type="match status" value="1"/>
</dbReference>
<comment type="caution">
    <text evidence="6">The sequence shown here is derived from an EMBL/GenBank/DDBJ whole genome shotgun (WGS) entry which is preliminary data.</text>
</comment>
<dbReference type="EMBL" id="CM035409">
    <property type="protein sequence ID" value="KAH7439492.1"/>
    <property type="molecule type" value="Genomic_DNA"/>
</dbReference>
<dbReference type="FunFam" id="3.20.20.80:FF:000020">
    <property type="entry name" value="Beta-glucosidase 12"/>
    <property type="match status" value="1"/>
</dbReference>
<evidence type="ECO:0000256" key="1">
    <source>
        <dbReference type="ARBA" id="ARBA00010838"/>
    </source>
</evidence>
<dbReference type="GO" id="GO:0005975">
    <property type="term" value="P:carbohydrate metabolic process"/>
    <property type="evidence" value="ECO:0007669"/>
    <property type="project" value="InterPro"/>
</dbReference>
<feature type="compositionally biased region" description="Polar residues" evidence="5">
    <location>
        <begin position="10"/>
        <end position="22"/>
    </location>
</feature>
<evidence type="ECO:0000313" key="6">
    <source>
        <dbReference type="EMBL" id="KAH7439492.1"/>
    </source>
</evidence>
<dbReference type="InterPro" id="IPR001360">
    <property type="entry name" value="Glyco_hydro_1"/>
</dbReference>
<gene>
    <name evidence="6" type="ORF">KP509_04G064400</name>
</gene>
<evidence type="ECO:0000256" key="4">
    <source>
        <dbReference type="RuleBase" id="RU003690"/>
    </source>
</evidence>
<dbReference type="GO" id="GO:0008422">
    <property type="term" value="F:beta-glucosidase activity"/>
    <property type="evidence" value="ECO:0007669"/>
    <property type="project" value="TreeGrafter"/>
</dbReference>
<dbReference type="Pfam" id="PF00232">
    <property type="entry name" value="Glyco_hydro_1"/>
    <property type="match status" value="1"/>
</dbReference>
<organism evidence="6 7">
    <name type="scientific">Ceratopteris richardii</name>
    <name type="common">Triangle waterfern</name>
    <dbReference type="NCBI Taxonomy" id="49495"/>
    <lineage>
        <taxon>Eukaryota</taxon>
        <taxon>Viridiplantae</taxon>
        <taxon>Streptophyta</taxon>
        <taxon>Embryophyta</taxon>
        <taxon>Tracheophyta</taxon>
        <taxon>Polypodiopsida</taxon>
        <taxon>Polypodiidae</taxon>
        <taxon>Polypodiales</taxon>
        <taxon>Pteridineae</taxon>
        <taxon>Pteridaceae</taxon>
        <taxon>Parkerioideae</taxon>
        <taxon>Ceratopteris</taxon>
    </lineage>
</organism>
<dbReference type="InterPro" id="IPR017853">
    <property type="entry name" value="GH"/>
</dbReference>
<proteinExistence type="inferred from homology"/>
<dbReference type="PANTHER" id="PTHR10353:SF36">
    <property type="entry name" value="LP05116P"/>
    <property type="match status" value="1"/>
</dbReference>
<evidence type="ECO:0000256" key="2">
    <source>
        <dbReference type="ARBA" id="ARBA00022801"/>
    </source>
</evidence>
<accession>A0A8T2UW56</accession>
<evidence type="ECO:0000256" key="3">
    <source>
        <dbReference type="ARBA" id="ARBA00023295"/>
    </source>
</evidence>
<feature type="region of interest" description="Disordered" evidence="5">
    <location>
        <begin position="1"/>
        <end position="25"/>
    </location>
</feature>
<dbReference type="PROSITE" id="PS00653">
    <property type="entry name" value="GLYCOSYL_HYDROL_F1_2"/>
    <property type="match status" value="1"/>
</dbReference>
<dbReference type="AlphaFoldDB" id="A0A8T2UW56"/>
<keyword evidence="7" id="KW-1185">Reference proteome</keyword>
<comment type="similarity">
    <text evidence="1 4">Belongs to the glycosyl hydrolase 1 family.</text>
</comment>
<dbReference type="OrthoDB" id="65569at2759"/>
<reference evidence="6" key="1">
    <citation type="submission" date="2021-08" db="EMBL/GenBank/DDBJ databases">
        <title>WGS assembly of Ceratopteris richardii.</title>
        <authorList>
            <person name="Marchant D.B."/>
            <person name="Chen G."/>
            <person name="Jenkins J."/>
            <person name="Shu S."/>
            <person name="Leebens-Mack J."/>
            <person name="Grimwood J."/>
            <person name="Schmutz J."/>
            <person name="Soltis P."/>
            <person name="Soltis D."/>
            <person name="Chen Z.-H."/>
        </authorList>
    </citation>
    <scope>NUCLEOTIDE SEQUENCE</scope>
    <source>
        <strain evidence="6">Whitten #5841</strain>
        <tissue evidence="6">Leaf</tissue>
    </source>
</reference>
<keyword evidence="3" id="KW-0326">Glycosidase</keyword>
<dbReference type="PANTHER" id="PTHR10353">
    <property type="entry name" value="GLYCOSYL HYDROLASE"/>
    <property type="match status" value="1"/>
</dbReference>
<protein>
    <recommendedName>
        <fullName evidence="8">Beta-glucosidase</fullName>
    </recommendedName>
</protein>
<dbReference type="InterPro" id="IPR033132">
    <property type="entry name" value="GH_1_N_CS"/>
</dbReference>
<name>A0A8T2UW56_CERRI</name>